<dbReference type="RefSeq" id="WP_095641134.1">
    <property type="nucleotide sequence ID" value="NZ_NSJZ01000018.1"/>
</dbReference>
<protein>
    <recommendedName>
        <fullName evidence="9">Branched-chain amino acid transport system carrier protein</fullName>
    </recommendedName>
</protein>
<evidence type="ECO:0000256" key="5">
    <source>
        <dbReference type="ARBA" id="ARBA00022692"/>
    </source>
</evidence>
<dbReference type="Proteomes" id="UP000218023">
    <property type="component" value="Unassembled WGS sequence"/>
</dbReference>
<evidence type="ECO:0000256" key="8">
    <source>
        <dbReference type="ARBA" id="ARBA00023136"/>
    </source>
</evidence>
<feature type="transmembrane region" description="Helical" evidence="9">
    <location>
        <begin position="376"/>
        <end position="399"/>
    </location>
</feature>
<comment type="caution">
    <text evidence="10">The sequence shown here is derived from an EMBL/GenBank/DDBJ whole genome shotgun (WGS) entry which is preliminary data.</text>
</comment>
<feature type="transmembrane region" description="Helical" evidence="9">
    <location>
        <begin position="155"/>
        <end position="173"/>
    </location>
</feature>
<feature type="transmembrane region" description="Helical" evidence="9">
    <location>
        <begin position="120"/>
        <end position="143"/>
    </location>
</feature>
<dbReference type="InterPro" id="IPR004685">
    <property type="entry name" value="Brnchd-chn_aa_trnsp_Livcs"/>
</dbReference>
<keyword evidence="3 9" id="KW-0813">Transport</keyword>
<evidence type="ECO:0000256" key="9">
    <source>
        <dbReference type="RuleBase" id="RU362122"/>
    </source>
</evidence>
<feature type="transmembrane region" description="Helical" evidence="9">
    <location>
        <begin position="80"/>
        <end position="100"/>
    </location>
</feature>
<sequence>MTMMKSPRMWRDMLVVGFAMFAVFFGAGNLIFPPQVGFQTGADWEWGLLGLLVTGMLLPTFGVVAVGLRGGTFERLTRPIAPWFGTLLLVVSMTLVAWLVTIPRTGAVAFETGLAQLVPAASGVAGKTAFLILYFAISLFFAIDRSSVIDKIGKYLTPALLVLLVGIVAWAFVAPLGEPVPSRQASPFHYGFITGYQTGDVLTGLLFGVIFIDAIRAKNHDNPRAFVPMLIGAAAITFAGLLIVYGGLEYLGATGSGLFPEDTAQSALLTGLVARLAGNLGAAALAVAVVLACLTTAVGATAVMASYIAKWTRDRVSYRTGAIVTTVVALFQAFGGVDYIIWMAGPIFMLIYPVAIGIAILGLFPRRLVNDGVWKGMAVATVAIGIYDSLSLSGSMLGFTLPQWLQHAHAAIPLAGQGFAWVIPAVVGMLIGGAIWSATGRAGVDHQPEAG</sequence>
<dbReference type="GO" id="GO:0005304">
    <property type="term" value="F:L-valine transmembrane transporter activity"/>
    <property type="evidence" value="ECO:0007669"/>
    <property type="project" value="TreeGrafter"/>
</dbReference>
<keyword evidence="6 9" id="KW-0029">Amino-acid transport</keyword>
<feature type="transmembrane region" description="Helical" evidence="9">
    <location>
        <begin position="340"/>
        <end position="364"/>
    </location>
</feature>
<keyword evidence="11" id="KW-1185">Reference proteome</keyword>
<dbReference type="OrthoDB" id="9783920at2"/>
<dbReference type="Pfam" id="PF05525">
    <property type="entry name" value="Branch_AA_trans"/>
    <property type="match status" value="1"/>
</dbReference>
<evidence type="ECO:0000256" key="1">
    <source>
        <dbReference type="ARBA" id="ARBA00004651"/>
    </source>
</evidence>
<name>A0A2A2GF00_9RHOB</name>
<evidence type="ECO:0000256" key="2">
    <source>
        <dbReference type="ARBA" id="ARBA00008540"/>
    </source>
</evidence>
<comment type="function">
    <text evidence="9">Component of the transport system for branched-chain amino acids.</text>
</comment>
<evidence type="ECO:0000313" key="11">
    <source>
        <dbReference type="Proteomes" id="UP000218023"/>
    </source>
</evidence>
<dbReference type="AlphaFoldDB" id="A0A2A2GF00"/>
<dbReference type="GO" id="GO:0015820">
    <property type="term" value="P:L-leucine transport"/>
    <property type="evidence" value="ECO:0007669"/>
    <property type="project" value="TreeGrafter"/>
</dbReference>
<dbReference type="GO" id="GO:0015818">
    <property type="term" value="P:isoleucine transport"/>
    <property type="evidence" value="ECO:0007669"/>
    <property type="project" value="TreeGrafter"/>
</dbReference>
<dbReference type="GO" id="GO:0015188">
    <property type="term" value="F:L-isoleucine transmembrane transporter activity"/>
    <property type="evidence" value="ECO:0007669"/>
    <property type="project" value="TreeGrafter"/>
</dbReference>
<reference evidence="10 11" key="1">
    <citation type="submission" date="2017-09" db="EMBL/GenBank/DDBJ databases">
        <title>Paracoccus alkalisoli sp. nov., isolated from saline alkaline soil.</title>
        <authorList>
            <person name="Dong X."/>
            <person name="Zhang G."/>
        </authorList>
    </citation>
    <scope>NUCLEOTIDE SEQUENCE [LARGE SCALE GENOMIC DNA]</scope>
    <source>
        <strain evidence="10 11">WN007</strain>
    </source>
</reference>
<keyword evidence="4" id="KW-1003">Cell membrane</keyword>
<accession>A0A2A2GF00</accession>
<dbReference type="PANTHER" id="PTHR30588">
    <property type="entry name" value="BRANCHED-CHAIN AMINO ACID TRANSPORT SYSTEM 2 CARRIER PROTEIN"/>
    <property type="match status" value="1"/>
</dbReference>
<evidence type="ECO:0000256" key="6">
    <source>
        <dbReference type="ARBA" id="ARBA00022970"/>
    </source>
</evidence>
<keyword evidence="5 9" id="KW-0812">Transmembrane</keyword>
<dbReference type="GO" id="GO:0015190">
    <property type="term" value="F:L-leucine transmembrane transporter activity"/>
    <property type="evidence" value="ECO:0007669"/>
    <property type="project" value="TreeGrafter"/>
</dbReference>
<gene>
    <name evidence="10" type="primary">brnQ</name>
    <name evidence="10" type="ORF">CK240_14950</name>
</gene>
<feature type="transmembrane region" description="Helical" evidence="9">
    <location>
        <begin position="316"/>
        <end position="334"/>
    </location>
</feature>
<feature type="transmembrane region" description="Helical" evidence="9">
    <location>
        <begin position="226"/>
        <end position="248"/>
    </location>
</feature>
<evidence type="ECO:0000256" key="4">
    <source>
        <dbReference type="ARBA" id="ARBA00022475"/>
    </source>
</evidence>
<comment type="caution">
    <text evidence="9">Lacks conserved residue(s) required for the propagation of feature annotation.</text>
</comment>
<feature type="transmembrane region" description="Helical" evidence="9">
    <location>
        <begin position="46"/>
        <end position="68"/>
    </location>
</feature>
<dbReference type="NCBIfam" id="TIGR00796">
    <property type="entry name" value="livcs"/>
    <property type="match status" value="1"/>
</dbReference>
<keyword evidence="7 9" id="KW-1133">Transmembrane helix</keyword>
<evidence type="ECO:0000256" key="7">
    <source>
        <dbReference type="ARBA" id="ARBA00022989"/>
    </source>
</evidence>
<evidence type="ECO:0000313" key="10">
    <source>
        <dbReference type="EMBL" id="PAU96206.1"/>
    </source>
</evidence>
<dbReference type="GO" id="GO:0005886">
    <property type="term" value="C:plasma membrane"/>
    <property type="evidence" value="ECO:0007669"/>
    <property type="project" value="UniProtKB-SubCell"/>
</dbReference>
<feature type="transmembrane region" description="Helical" evidence="9">
    <location>
        <begin position="419"/>
        <end position="438"/>
    </location>
</feature>
<keyword evidence="8 9" id="KW-0472">Membrane</keyword>
<comment type="subcellular location">
    <subcellularLocation>
        <location evidence="9">Cell inner membrane</location>
        <topology evidence="9">Multi-pass membrane protein</topology>
    </subcellularLocation>
    <subcellularLocation>
        <location evidence="1">Cell membrane</location>
        <topology evidence="1">Multi-pass membrane protein</topology>
    </subcellularLocation>
</comment>
<comment type="similarity">
    <text evidence="2 9">Belongs to the branched chain amino acid transporter family.</text>
</comment>
<feature type="transmembrane region" description="Helical" evidence="9">
    <location>
        <begin position="193"/>
        <end position="214"/>
    </location>
</feature>
<proteinExistence type="inferred from homology"/>
<feature type="transmembrane region" description="Helical" evidence="9">
    <location>
        <begin position="282"/>
        <end position="309"/>
    </location>
</feature>
<dbReference type="EMBL" id="NSJZ01000018">
    <property type="protein sequence ID" value="PAU96206.1"/>
    <property type="molecule type" value="Genomic_DNA"/>
</dbReference>
<evidence type="ECO:0000256" key="3">
    <source>
        <dbReference type="ARBA" id="ARBA00022448"/>
    </source>
</evidence>
<dbReference type="PANTHER" id="PTHR30588:SF0">
    <property type="entry name" value="BRANCHED-CHAIN AMINO ACID PERMEASE BRNQ"/>
    <property type="match status" value="1"/>
</dbReference>
<organism evidence="10 11">
    <name type="scientific">Paracoccus salipaludis</name>
    <dbReference type="NCBI Taxonomy" id="2032623"/>
    <lineage>
        <taxon>Bacteria</taxon>
        <taxon>Pseudomonadati</taxon>
        <taxon>Pseudomonadota</taxon>
        <taxon>Alphaproteobacteria</taxon>
        <taxon>Rhodobacterales</taxon>
        <taxon>Paracoccaceae</taxon>
        <taxon>Paracoccus</taxon>
    </lineage>
</organism>